<dbReference type="EMBL" id="GGEC01078880">
    <property type="protein sequence ID" value="MBX59364.1"/>
    <property type="molecule type" value="Transcribed_RNA"/>
</dbReference>
<protein>
    <submittedName>
        <fullName evidence="1">Uncharacterized protein</fullName>
    </submittedName>
</protein>
<evidence type="ECO:0000313" key="1">
    <source>
        <dbReference type="EMBL" id="MBX59364.1"/>
    </source>
</evidence>
<organism evidence="1">
    <name type="scientific">Rhizophora mucronata</name>
    <name type="common">Asiatic mangrove</name>
    <dbReference type="NCBI Taxonomy" id="61149"/>
    <lineage>
        <taxon>Eukaryota</taxon>
        <taxon>Viridiplantae</taxon>
        <taxon>Streptophyta</taxon>
        <taxon>Embryophyta</taxon>
        <taxon>Tracheophyta</taxon>
        <taxon>Spermatophyta</taxon>
        <taxon>Magnoliopsida</taxon>
        <taxon>eudicotyledons</taxon>
        <taxon>Gunneridae</taxon>
        <taxon>Pentapetalae</taxon>
        <taxon>rosids</taxon>
        <taxon>fabids</taxon>
        <taxon>Malpighiales</taxon>
        <taxon>Rhizophoraceae</taxon>
        <taxon>Rhizophora</taxon>
    </lineage>
</organism>
<sequence>MGQNNVHRGCFLDGCIVCKRYSGFHHHTKHLEKHCIFVALLNISKLF</sequence>
<accession>A0A2P2PX93</accession>
<name>A0A2P2PX93_RHIMU</name>
<reference evidence="1" key="1">
    <citation type="submission" date="2018-02" db="EMBL/GenBank/DDBJ databases">
        <title>Rhizophora mucronata_Transcriptome.</title>
        <authorList>
            <person name="Meera S.P."/>
            <person name="Sreeshan A."/>
            <person name="Augustine A."/>
        </authorList>
    </citation>
    <scope>NUCLEOTIDE SEQUENCE</scope>
    <source>
        <tissue evidence="1">Leaf</tissue>
    </source>
</reference>
<dbReference type="AlphaFoldDB" id="A0A2P2PX93"/>
<proteinExistence type="predicted"/>